<dbReference type="Proteomes" id="UP000593758">
    <property type="component" value="Chromosome"/>
</dbReference>
<dbReference type="FunFam" id="3.40.50.720:FF:000084">
    <property type="entry name" value="Short-chain dehydrogenase reductase"/>
    <property type="match status" value="1"/>
</dbReference>
<dbReference type="KEGG" id="halt:IM660_18150"/>
<dbReference type="SMART" id="SM00822">
    <property type="entry name" value="PKS_KR"/>
    <property type="match status" value="1"/>
</dbReference>
<proteinExistence type="inferred from homology"/>
<dbReference type="GO" id="GO:0030497">
    <property type="term" value="P:fatty acid elongation"/>
    <property type="evidence" value="ECO:0007669"/>
    <property type="project" value="TreeGrafter"/>
</dbReference>
<dbReference type="PROSITE" id="PS00061">
    <property type="entry name" value="ADH_SHORT"/>
    <property type="match status" value="1"/>
</dbReference>
<dbReference type="PANTHER" id="PTHR42760:SF123">
    <property type="entry name" value="OXIDOREDUCTASE"/>
    <property type="match status" value="1"/>
</dbReference>
<comment type="similarity">
    <text evidence="1">Belongs to the short-chain dehydrogenases/reductases (SDR) family.</text>
</comment>
<dbReference type="PRINTS" id="PR00081">
    <property type="entry name" value="GDHRDH"/>
</dbReference>
<dbReference type="RefSeq" id="WP_193497165.1">
    <property type="nucleotide sequence ID" value="NZ_CP063169.1"/>
</dbReference>
<dbReference type="GO" id="GO:0016616">
    <property type="term" value="F:oxidoreductase activity, acting on the CH-OH group of donors, NAD or NADP as acceptor"/>
    <property type="evidence" value="ECO:0007669"/>
    <property type="project" value="UniProtKB-ARBA"/>
</dbReference>
<dbReference type="AlphaFoldDB" id="A0A7M1STX3"/>
<feature type="domain" description="Ketoreductase" evidence="3">
    <location>
        <begin position="9"/>
        <end position="188"/>
    </location>
</feature>
<organism evidence="4 5">
    <name type="scientific">Ruania alkalisoli</name>
    <dbReference type="NCBI Taxonomy" id="2779775"/>
    <lineage>
        <taxon>Bacteria</taxon>
        <taxon>Bacillati</taxon>
        <taxon>Actinomycetota</taxon>
        <taxon>Actinomycetes</taxon>
        <taxon>Micrococcales</taxon>
        <taxon>Ruaniaceae</taxon>
        <taxon>Ruania</taxon>
    </lineage>
</organism>
<dbReference type="InterPro" id="IPR057326">
    <property type="entry name" value="KR_dom"/>
</dbReference>
<gene>
    <name evidence="4" type="ORF">IM660_18150</name>
</gene>
<evidence type="ECO:0000313" key="5">
    <source>
        <dbReference type="Proteomes" id="UP000593758"/>
    </source>
</evidence>
<evidence type="ECO:0000256" key="2">
    <source>
        <dbReference type="ARBA" id="ARBA00023002"/>
    </source>
</evidence>
<dbReference type="InterPro" id="IPR036291">
    <property type="entry name" value="NAD(P)-bd_dom_sf"/>
</dbReference>
<dbReference type="PANTHER" id="PTHR42760">
    <property type="entry name" value="SHORT-CHAIN DEHYDROGENASES/REDUCTASES FAMILY MEMBER"/>
    <property type="match status" value="1"/>
</dbReference>
<dbReference type="InterPro" id="IPR002347">
    <property type="entry name" value="SDR_fam"/>
</dbReference>
<evidence type="ECO:0000259" key="3">
    <source>
        <dbReference type="SMART" id="SM00822"/>
    </source>
</evidence>
<dbReference type="EMBL" id="CP063169">
    <property type="protein sequence ID" value="QOR70487.1"/>
    <property type="molecule type" value="Genomic_DNA"/>
</dbReference>
<protein>
    <submittedName>
        <fullName evidence="4">SDR family oxidoreductase</fullName>
    </submittedName>
</protein>
<dbReference type="Pfam" id="PF13561">
    <property type="entry name" value="adh_short_C2"/>
    <property type="match status" value="1"/>
</dbReference>
<reference evidence="4 5" key="1">
    <citation type="submission" date="2020-10" db="EMBL/GenBank/DDBJ databases">
        <title>Haloactinobacterium sp. RN3S43, a bacterium isolated from saline soil.</title>
        <authorList>
            <person name="Sun J.-Q."/>
        </authorList>
    </citation>
    <scope>NUCLEOTIDE SEQUENCE [LARGE SCALE GENOMIC DNA]</scope>
    <source>
        <strain evidence="4 5">RN3S43</strain>
    </source>
</reference>
<dbReference type="InterPro" id="IPR020904">
    <property type="entry name" value="Sc_DH/Rdtase_CS"/>
</dbReference>
<name>A0A7M1STX3_9MICO</name>
<dbReference type="PRINTS" id="PR00080">
    <property type="entry name" value="SDRFAMILY"/>
</dbReference>
<keyword evidence="5" id="KW-1185">Reference proteome</keyword>
<keyword evidence="2" id="KW-0560">Oxidoreductase</keyword>
<accession>A0A7M1STX3</accession>
<sequence length="248" mass="25240">MTSPPAEAPVVVITGGSAGIGRAVGERLHRAGHQVVSLSRQATDPESGWVPDVQHEVDVADSDGVAQVAAQVLSEQGRVDALVTCAGTVTRGDLIETSADQAGRQIAVNLLGTMNACRAFAPALRAPRGAIVTLSSSIAANPQASVSAYAAAKGGVESFSRALALELAPVRVNVVRPSLVDTGIWVSGGLDPDAYDTLIATRGSEYPLGRVGRAEDVAAAVAFLLSEDAAWITGTVLPVDGGADLIGR</sequence>
<evidence type="ECO:0000256" key="1">
    <source>
        <dbReference type="ARBA" id="ARBA00006484"/>
    </source>
</evidence>
<evidence type="ECO:0000313" key="4">
    <source>
        <dbReference type="EMBL" id="QOR70487.1"/>
    </source>
</evidence>
<dbReference type="SUPFAM" id="SSF51735">
    <property type="entry name" value="NAD(P)-binding Rossmann-fold domains"/>
    <property type="match status" value="1"/>
</dbReference>
<dbReference type="Gene3D" id="3.40.50.720">
    <property type="entry name" value="NAD(P)-binding Rossmann-like Domain"/>
    <property type="match status" value="1"/>
</dbReference>
<dbReference type="CDD" id="cd05233">
    <property type="entry name" value="SDR_c"/>
    <property type="match status" value="1"/>
</dbReference>